<dbReference type="Gene3D" id="3.30.420.130">
    <property type="entry name" value="Dinitrogenase iron-molybdenum cofactor biosynthesis domain"/>
    <property type="match status" value="1"/>
</dbReference>
<dbReference type="CDD" id="cd00851">
    <property type="entry name" value="MTH1175"/>
    <property type="match status" value="1"/>
</dbReference>
<proteinExistence type="predicted"/>
<dbReference type="InterPro" id="IPR003731">
    <property type="entry name" value="Di-Nase_FeMo-co_biosynth"/>
</dbReference>
<protein>
    <submittedName>
        <fullName evidence="2">NifB/NifX family molybdenum-iron cluster-binding protein</fullName>
    </submittedName>
</protein>
<dbReference type="PANTHER" id="PTHR42983:SF1">
    <property type="entry name" value="IRON-MOLYBDENUM PROTEIN"/>
    <property type="match status" value="1"/>
</dbReference>
<comment type="caution">
    <text evidence="2">The sequence shown here is derived from an EMBL/GenBank/DDBJ whole genome shotgun (WGS) entry which is preliminary data.</text>
</comment>
<evidence type="ECO:0000313" key="3">
    <source>
        <dbReference type="Proteomes" id="UP001501510"/>
    </source>
</evidence>
<dbReference type="Proteomes" id="UP001501510">
    <property type="component" value="Unassembled WGS sequence"/>
</dbReference>
<dbReference type="PANTHER" id="PTHR42983">
    <property type="entry name" value="DINITROGENASE IRON-MOLYBDENUM COFACTOR PROTEIN-RELATED"/>
    <property type="match status" value="1"/>
</dbReference>
<dbReference type="RefSeq" id="WP_343758626.1">
    <property type="nucleotide sequence ID" value="NZ_BAAACG010000003.1"/>
</dbReference>
<reference evidence="3" key="1">
    <citation type="journal article" date="2019" name="Int. J. Syst. Evol. Microbiol.">
        <title>The Global Catalogue of Microorganisms (GCM) 10K type strain sequencing project: providing services to taxonomists for standard genome sequencing and annotation.</title>
        <authorList>
            <consortium name="The Broad Institute Genomics Platform"/>
            <consortium name="The Broad Institute Genome Sequencing Center for Infectious Disease"/>
            <person name="Wu L."/>
            <person name="Ma J."/>
        </authorList>
    </citation>
    <scope>NUCLEOTIDE SEQUENCE [LARGE SCALE GENOMIC DNA]</scope>
    <source>
        <strain evidence="3">JCM 1407</strain>
    </source>
</reference>
<dbReference type="EMBL" id="BAAACG010000003">
    <property type="protein sequence ID" value="GAA0733967.1"/>
    <property type="molecule type" value="Genomic_DNA"/>
</dbReference>
<sequence>MRIAIASEGNIVSGHFGFCEGFTIYNVEGEKVLDKEFAKNPGHKPGFLPKFLGELNVNVIIAGGMGEHAQELFAENNIKVVVGAQGNCDDILDGYIKGLVKSTGSVCREHEHEDEGHC</sequence>
<gene>
    <name evidence="2" type="ORF">GCM10008906_05550</name>
</gene>
<evidence type="ECO:0000259" key="1">
    <source>
        <dbReference type="Pfam" id="PF02579"/>
    </source>
</evidence>
<dbReference type="InterPro" id="IPR036105">
    <property type="entry name" value="DiNase_FeMo-co_biosyn_sf"/>
</dbReference>
<name>A0ABP3ULE9_9CLOT</name>
<evidence type="ECO:0000313" key="2">
    <source>
        <dbReference type="EMBL" id="GAA0733967.1"/>
    </source>
</evidence>
<dbReference type="InterPro" id="IPR033913">
    <property type="entry name" value="MTH1175_dom"/>
</dbReference>
<accession>A0ABP3ULE9</accession>
<feature type="domain" description="Dinitrogenase iron-molybdenum cofactor biosynthesis" evidence="1">
    <location>
        <begin position="9"/>
        <end position="96"/>
    </location>
</feature>
<keyword evidence="3" id="KW-1185">Reference proteome</keyword>
<dbReference type="SUPFAM" id="SSF53146">
    <property type="entry name" value="Nitrogenase accessory factor-like"/>
    <property type="match status" value="1"/>
</dbReference>
<organism evidence="2 3">
    <name type="scientific">Clostridium oceanicum</name>
    <dbReference type="NCBI Taxonomy" id="1543"/>
    <lineage>
        <taxon>Bacteria</taxon>
        <taxon>Bacillati</taxon>
        <taxon>Bacillota</taxon>
        <taxon>Clostridia</taxon>
        <taxon>Eubacteriales</taxon>
        <taxon>Clostridiaceae</taxon>
        <taxon>Clostridium</taxon>
    </lineage>
</organism>
<dbReference type="Pfam" id="PF02579">
    <property type="entry name" value="Nitro_FeMo-Co"/>
    <property type="match status" value="1"/>
</dbReference>